<dbReference type="Proteomes" id="UP000294830">
    <property type="component" value="Unassembled WGS sequence"/>
</dbReference>
<evidence type="ECO:0000313" key="1">
    <source>
        <dbReference type="EMBL" id="TCN72194.1"/>
    </source>
</evidence>
<accession>A0A4R2EYY6</accession>
<organism evidence="1 2">
    <name type="scientific">Acetobacteroides hydrogenigenes</name>
    <dbReference type="NCBI Taxonomy" id="979970"/>
    <lineage>
        <taxon>Bacteria</taxon>
        <taxon>Pseudomonadati</taxon>
        <taxon>Bacteroidota</taxon>
        <taxon>Bacteroidia</taxon>
        <taxon>Bacteroidales</taxon>
        <taxon>Rikenellaceae</taxon>
        <taxon>Acetobacteroides</taxon>
    </lineage>
</organism>
<name>A0A4R2EYY6_9BACT</name>
<comment type="caution">
    <text evidence="1">The sequence shown here is derived from an EMBL/GenBank/DDBJ whole genome shotgun (WGS) entry which is preliminary data.</text>
</comment>
<sequence length="245" mass="27270">MKQLLGTSGMNTSELYEYTSQTLSIARQQGPLLVSKSPLYLAVEAKFNKYDEGFKKDGKSMLTDPILALDADRDRIVKWLYYTVMGLSFSSSATSVEAATLLLSKLDTYGLDLIRSSYSEESAMIKGLLNDFKQPDYAAAVAKAGVQPILDELQSVQNSFDTLFEQRREATQERLNIEAASTARKELEAAIRGFRTLVAGMAMAEPTSEWGKVNDLLHQLDAEYAKKLRTRATLLAKQKKDSETK</sequence>
<protein>
    <submittedName>
        <fullName evidence="1">Uncharacterized protein</fullName>
    </submittedName>
</protein>
<gene>
    <name evidence="1" type="ORF">CLV25_102157</name>
</gene>
<proteinExistence type="predicted"/>
<reference evidence="1 2" key="1">
    <citation type="submission" date="2019-03" db="EMBL/GenBank/DDBJ databases">
        <title>Genomic Encyclopedia of Archaeal and Bacterial Type Strains, Phase II (KMG-II): from individual species to whole genera.</title>
        <authorList>
            <person name="Goeker M."/>
        </authorList>
    </citation>
    <scope>NUCLEOTIDE SEQUENCE [LARGE SCALE GENOMIC DNA]</scope>
    <source>
        <strain evidence="1 2">RL-C</strain>
    </source>
</reference>
<dbReference type="OrthoDB" id="1150508at2"/>
<keyword evidence="2" id="KW-1185">Reference proteome</keyword>
<dbReference type="Pfam" id="PF19775">
    <property type="entry name" value="DUF6261"/>
    <property type="match status" value="1"/>
</dbReference>
<dbReference type="EMBL" id="SLWB01000002">
    <property type="protein sequence ID" value="TCN72194.1"/>
    <property type="molecule type" value="Genomic_DNA"/>
</dbReference>
<dbReference type="AlphaFoldDB" id="A0A4R2EYY6"/>
<dbReference type="InterPro" id="IPR046228">
    <property type="entry name" value="DUF6261"/>
</dbReference>
<dbReference type="RefSeq" id="WP_131838257.1">
    <property type="nucleotide sequence ID" value="NZ_SLWB01000002.1"/>
</dbReference>
<evidence type="ECO:0000313" key="2">
    <source>
        <dbReference type="Proteomes" id="UP000294830"/>
    </source>
</evidence>